<proteinExistence type="predicted"/>
<name>A0A3P7LVM7_STRVU</name>
<evidence type="ECO:0000313" key="1">
    <source>
        <dbReference type="EMBL" id="VDM83158.1"/>
    </source>
</evidence>
<dbReference type="AlphaFoldDB" id="A0A3P7LVM7"/>
<organism evidence="1 2">
    <name type="scientific">Strongylus vulgaris</name>
    <name type="common">Blood worm</name>
    <dbReference type="NCBI Taxonomy" id="40348"/>
    <lineage>
        <taxon>Eukaryota</taxon>
        <taxon>Metazoa</taxon>
        <taxon>Ecdysozoa</taxon>
        <taxon>Nematoda</taxon>
        <taxon>Chromadorea</taxon>
        <taxon>Rhabditida</taxon>
        <taxon>Rhabditina</taxon>
        <taxon>Rhabditomorpha</taxon>
        <taxon>Strongyloidea</taxon>
        <taxon>Strongylidae</taxon>
        <taxon>Strongylus</taxon>
    </lineage>
</organism>
<reference evidence="1 2" key="1">
    <citation type="submission" date="2018-11" db="EMBL/GenBank/DDBJ databases">
        <authorList>
            <consortium name="Pathogen Informatics"/>
        </authorList>
    </citation>
    <scope>NUCLEOTIDE SEQUENCE [LARGE SCALE GENOMIC DNA]</scope>
</reference>
<protein>
    <submittedName>
        <fullName evidence="1">Uncharacterized protein</fullName>
    </submittedName>
</protein>
<dbReference type="EMBL" id="UYYB01121441">
    <property type="protein sequence ID" value="VDM83158.1"/>
    <property type="molecule type" value="Genomic_DNA"/>
</dbReference>
<accession>A0A3P7LVM7</accession>
<evidence type="ECO:0000313" key="2">
    <source>
        <dbReference type="Proteomes" id="UP000270094"/>
    </source>
</evidence>
<keyword evidence="2" id="KW-1185">Reference proteome</keyword>
<gene>
    <name evidence="1" type="ORF">SVUK_LOCUS18156</name>
</gene>
<sequence length="101" mass="11372">MFEAYPVCIVVKFDNETPNYSSSAALGQRPQYDVAVVRAGSGQALRCAIRLDRARFHQPPVWYDIARESTGYLTIRTQAWINPNLIAGAVPHTRILRKIRG</sequence>
<dbReference type="Proteomes" id="UP000270094">
    <property type="component" value="Unassembled WGS sequence"/>
</dbReference>